<dbReference type="EMBL" id="JAEHOE010000093">
    <property type="protein sequence ID" value="KAG2487729.1"/>
    <property type="molecule type" value="Genomic_DNA"/>
</dbReference>
<evidence type="ECO:0000256" key="4">
    <source>
        <dbReference type="PROSITE-ProRule" id="PRU00176"/>
    </source>
</evidence>
<evidence type="ECO:0000256" key="1">
    <source>
        <dbReference type="ARBA" id="ARBA00022553"/>
    </source>
</evidence>
<feature type="domain" description="RRM" evidence="6">
    <location>
        <begin position="131"/>
        <end position="208"/>
    </location>
</feature>
<keyword evidence="3 4" id="KW-0694">RNA-binding</keyword>
<dbReference type="InterPro" id="IPR029123">
    <property type="entry name" value="RBM39_linker"/>
</dbReference>
<evidence type="ECO:0000313" key="8">
    <source>
        <dbReference type="Proteomes" id="UP000612055"/>
    </source>
</evidence>
<dbReference type="InterPro" id="IPR006509">
    <property type="entry name" value="RBM39_SF"/>
</dbReference>
<feature type="domain" description="RRM" evidence="6">
    <location>
        <begin position="476"/>
        <end position="568"/>
    </location>
</feature>
<dbReference type="PROSITE" id="PS50102">
    <property type="entry name" value="RRM"/>
    <property type="match status" value="3"/>
</dbReference>
<evidence type="ECO:0000313" key="7">
    <source>
        <dbReference type="EMBL" id="KAG2487729.1"/>
    </source>
</evidence>
<feature type="region of interest" description="Disordered" evidence="5">
    <location>
        <begin position="1"/>
        <end position="119"/>
    </location>
</feature>
<keyword evidence="2" id="KW-0677">Repeat</keyword>
<keyword evidence="8" id="KW-1185">Reference proteome</keyword>
<dbReference type="InterPro" id="IPR012677">
    <property type="entry name" value="Nucleotide-bd_a/b_plait_sf"/>
</dbReference>
<dbReference type="GO" id="GO:0003723">
    <property type="term" value="F:RNA binding"/>
    <property type="evidence" value="ECO:0007669"/>
    <property type="project" value="UniProtKB-UniRule"/>
</dbReference>
<evidence type="ECO:0000259" key="6">
    <source>
        <dbReference type="PROSITE" id="PS50102"/>
    </source>
</evidence>
<organism evidence="7 8">
    <name type="scientific">Edaphochlamys debaryana</name>
    <dbReference type="NCBI Taxonomy" id="47281"/>
    <lineage>
        <taxon>Eukaryota</taxon>
        <taxon>Viridiplantae</taxon>
        <taxon>Chlorophyta</taxon>
        <taxon>core chlorophytes</taxon>
        <taxon>Chlorophyceae</taxon>
        <taxon>CS clade</taxon>
        <taxon>Chlamydomonadales</taxon>
        <taxon>Chlamydomonadales incertae sedis</taxon>
        <taxon>Edaphochlamys</taxon>
    </lineage>
</organism>
<dbReference type="GO" id="GO:0005634">
    <property type="term" value="C:nucleus"/>
    <property type="evidence" value="ECO:0007669"/>
    <property type="project" value="InterPro"/>
</dbReference>
<feature type="compositionally biased region" description="Basic residues" evidence="5">
    <location>
        <begin position="95"/>
        <end position="107"/>
    </location>
</feature>
<accession>A0A835XXZ9</accession>
<dbReference type="OrthoDB" id="8123449at2759"/>
<dbReference type="InterPro" id="IPR035979">
    <property type="entry name" value="RBD_domain_sf"/>
</dbReference>
<protein>
    <recommendedName>
        <fullName evidence="6">RRM domain-containing protein</fullName>
    </recommendedName>
</protein>
<dbReference type="SMART" id="SM00360">
    <property type="entry name" value="RRM"/>
    <property type="match status" value="3"/>
</dbReference>
<dbReference type="SUPFAM" id="SSF54928">
    <property type="entry name" value="RNA-binding domain, RBD"/>
    <property type="match status" value="2"/>
</dbReference>
<dbReference type="Gene3D" id="3.30.70.330">
    <property type="match status" value="3"/>
</dbReference>
<dbReference type="PANTHER" id="PTHR48036">
    <property type="entry name" value="SPLICING FACTOR (PAD-1), PUTATIVE (AFU_ORTHOLOGUE AFUA_1G15810)-RELATED"/>
    <property type="match status" value="1"/>
</dbReference>
<feature type="compositionally biased region" description="Basic and acidic residues" evidence="5">
    <location>
        <begin position="43"/>
        <end position="78"/>
    </location>
</feature>
<name>A0A835XXZ9_9CHLO</name>
<gene>
    <name evidence="7" type="ORF">HYH03_013728</name>
</gene>
<dbReference type="InterPro" id="IPR000504">
    <property type="entry name" value="RRM_dom"/>
</dbReference>
<dbReference type="Proteomes" id="UP000612055">
    <property type="component" value="Unassembled WGS sequence"/>
</dbReference>
<feature type="domain" description="RRM" evidence="6">
    <location>
        <begin position="254"/>
        <end position="331"/>
    </location>
</feature>
<reference evidence="7" key="1">
    <citation type="journal article" date="2020" name="bioRxiv">
        <title>Comparative genomics of Chlamydomonas.</title>
        <authorList>
            <person name="Craig R.J."/>
            <person name="Hasan A.R."/>
            <person name="Ness R.W."/>
            <person name="Keightley P.D."/>
        </authorList>
    </citation>
    <scope>NUCLEOTIDE SEQUENCE</scope>
    <source>
        <strain evidence="7">CCAP 11/70</strain>
    </source>
</reference>
<feature type="compositionally biased region" description="Basic and acidic residues" evidence="5">
    <location>
        <begin position="1"/>
        <end position="12"/>
    </location>
</feature>
<keyword evidence="1" id="KW-0597">Phosphoprotein</keyword>
<dbReference type="CDD" id="cd12285">
    <property type="entry name" value="RRM3_RBM39_like"/>
    <property type="match status" value="1"/>
</dbReference>
<evidence type="ECO:0000256" key="2">
    <source>
        <dbReference type="ARBA" id="ARBA00022737"/>
    </source>
</evidence>
<comment type="caution">
    <text evidence="7">The sequence shown here is derived from an EMBL/GenBank/DDBJ whole genome shotgun (WGS) entry which is preliminary data.</text>
</comment>
<dbReference type="Pfam" id="PF00076">
    <property type="entry name" value="RRM_1"/>
    <property type="match status" value="3"/>
</dbReference>
<dbReference type="CDD" id="cd12283">
    <property type="entry name" value="RRM1_RBM39_like"/>
    <property type="match status" value="1"/>
</dbReference>
<dbReference type="GO" id="GO:0006397">
    <property type="term" value="P:mRNA processing"/>
    <property type="evidence" value="ECO:0007669"/>
    <property type="project" value="InterPro"/>
</dbReference>
<proteinExistence type="predicted"/>
<sequence length="579" mass="62208">MDDYDYLERAVDAGRGGSIPPASSVPPPSTSDDDNNRKRDRRSSRDRDRRRSRSRSRDRERRRSRSRDGRRSDRDRDRRTRSRSPGGRYSDRYRSSRRSRSPQRRRSPTPPEVRLAREKEKELKELERATRTIFVYNLSLKADERDLFEFFSKVGRVVDIRLITDKNTKKSRGLAYIEFSKVEEVISAVALAGNLLRGQPVMVKASEAEKNMAWEAQQQQKQSTQQATQQLLTTLASSGSAAPVAAIAAAAGPCWLQVTNLHKDLGEAEVTQLFTPFGNLEKVQVVRDSTGRSTGTAQLCFGQMDAAARAMSHWHGRELMEAALTVTAMAPPTTAAMAGLLPGLLPGASLLPGVGALPIPAVPGLGPLPGAPAMPGLAVPAAVAPSAGAAAATAAQGAVVTTGELDEDEEGGGIKMSAQSRVALMSKLAGAAGMTVPAPLITPAGAPATAAAVGGVDVALQLQQGVLGPGSPIPTPAVLIKNMFDAASTAGDVATQQAAASALAEEVEADVRDECSRFGQLLHVWVDPRSKGFVYLRYNSAQAAETCARTLNGRWYGGRQLMCEFQFEKVYDSHFKFSK</sequence>
<dbReference type="Pfam" id="PF15519">
    <property type="entry name" value="RBM39linker"/>
    <property type="match status" value="1"/>
</dbReference>
<evidence type="ECO:0000256" key="5">
    <source>
        <dbReference type="SAM" id="MobiDB-lite"/>
    </source>
</evidence>
<dbReference type="AlphaFoldDB" id="A0A835XXZ9"/>
<evidence type="ECO:0000256" key="3">
    <source>
        <dbReference type="ARBA" id="ARBA00022884"/>
    </source>
</evidence>